<evidence type="ECO:0000259" key="7">
    <source>
        <dbReference type="Pfam" id="PF02234"/>
    </source>
</evidence>
<reference evidence="8" key="1">
    <citation type="submission" date="2018-02" db="EMBL/GenBank/DDBJ databases">
        <title>Rhizophora mucronata_Transcriptome.</title>
        <authorList>
            <person name="Meera S.P."/>
            <person name="Sreeshan A."/>
            <person name="Augustine A."/>
        </authorList>
    </citation>
    <scope>NUCLEOTIDE SEQUENCE</scope>
    <source>
        <tissue evidence="8">Leaf</tissue>
    </source>
</reference>
<feature type="region of interest" description="Disordered" evidence="6">
    <location>
        <begin position="127"/>
        <end position="152"/>
    </location>
</feature>
<feature type="domain" description="Cyclin-dependent kinase inhibitor" evidence="7">
    <location>
        <begin position="163"/>
        <end position="207"/>
    </location>
</feature>
<evidence type="ECO:0000256" key="1">
    <source>
        <dbReference type="ARBA" id="ARBA00004642"/>
    </source>
</evidence>
<dbReference type="PANTHER" id="PTHR46776">
    <property type="entry name" value="CYCLIN-DEPENDENT KINASE INHIBITOR 4-RELATED"/>
    <property type="match status" value="1"/>
</dbReference>
<dbReference type="InterPro" id="IPR044275">
    <property type="entry name" value="KRP"/>
</dbReference>
<evidence type="ECO:0000256" key="5">
    <source>
        <dbReference type="PIRNR" id="PIRNR017811"/>
    </source>
</evidence>
<dbReference type="GO" id="GO:0005654">
    <property type="term" value="C:nucleoplasm"/>
    <property type="evidence" value="ECO:0007669"/>
    <property type="project" value="UniProtKB-SubCell"/>
</dbReference>
<dbReference type="Pfam" id="PF02234">
    <property type="entry name" value="CDI"/>
    <property type="match status" value="1"/>
</dbReference>
<evidence type="ECO:0000256" key="6">
    <source>
        <dbReference type="SAM" id="MobiDB-lite"/>
    </source>
</evidence>
<protein>
    <recommendedName>
        <fullName evidence="5">Cyclin-dependent kinase inhibitor</fullName>
    </recommendedName>
</protein>
<dbReference type="Gene3D" id="4.10.365.10">
    <property type="entry name" value="p27"/>
    <property type="match status" value="1"/>
</dbReference>
<comment type="similarity">
    <text evidence="2 5">Belongs to the CDI family. ICK/KRP subfamily.</text>
</comment>
<sequence>MAESVGNGKRTAEFAENECSATTKKRKIEFRFDELNLPSLNAALLRRGRFFDMPPADVPPAKLSNSDAGDLCSDDSPSSRCSSNELSEVVQVESSRFLDLEAFQGKSLETESSTTFIDNKYSSPRACSRDKIPSGGFSRDLDDMDSPAPVSEVKNCRRKSPEMPTQAEIEEFFAVAEEDVHTRFTEKYNYDVVKDVPLEGRYQWVRLMP</sequence>
<dbReference type="InterPro" id="IPR044898">
    <property type="entry name" value="CDI_dom_sf"/>
</dbReference>
<comment type="subcellular location">
    <subcellularLocation>
        <location evidence="1">Nucleus</location>
        <location evidence="1">Nucleoplasm</location>
    </subcellularLocation>
</comment>
<dbReference type="EMBL" id="GGEC01054499">
    <property type="protein sequence ID" value="MBX34983.1"/>
    <property type="molecule type" value="Transcribed_RNA"/>
</dbReference>
<evidence type="ECO:0000313" key="8">
    <source>
        <dbReference type="EMBL" id="MBX34983.1"/>
    </source>
</evidence>
<keyword evidence="3 5" id="KW-0649">Protein kinase inhibitor</keyword>
<organism evidence="8">
    <name type="scientific">Rhizophora mucronata</name>
    <name type="common">Asiatic mangrove</name>
    <dbReference type="NCBI Taxonomy" id="61149"/>
    <lineage>
        <taxon>Eukaryota</taxon>
        <taxon>Viridiplantae</taxon>
        <taxon>Streptophyta</taxon>
        <taxon>Embryophyta</taxon>
        <taxon>Tracheophyta</taxon>
        <taxon>Spermatophyta</taxon>
        <taxon>Magnoliopsida</taxon>
        <taxon>eudicotyledons</taxon>
        <taxon>Gunneridae</taxon>
        <taxon>Pentapetalae</taxon>
        <taxon>rosids</taxon>
        <taxon>fabids</taxon>
        <taxon>Malpighiales</taxon>
        <taxon>Rhizophoraceae</taxon>
        <taxon>Rhizophora</taxon>
    </lineage>
</organism>
<keyword evidence="4" id="KW-0131">Cell cycle</keyword>
<proteinExistence type="inferred from homology"/>
<evidence type="ECO:0000256" key="3">
    <source>
        <dbReference type="ARBA" id="ARBA00023013"/>
    </source>
</evidence>
<dbReference type="InterPro" id="IPR003175">
    <property type="entry name" value="CDI_dom"/>
</dbReference>
<name>A0A2P2MXN7_RHIMU</name>
<dbReference type="PIRSF" id="PIRSF017811">
    <property type="entry name" value="CDK_inhib_pln"/>
    <property type="match status" value="1"/>
</dbReference>
<evidence type="ECO:0000256" key="4">
    <source>
        <dbReference type="ARBA" id="ARBA00023306"/>
    </source>
</evidence>
<evidence type="ECO:0000256" key="2">
    <source>
        <dbReference type="ARBA" id="ARBA00010274"/>
    </source>
</evidence>
<dbReference type="GO" id="GO:0051726">
    <property type="term" value="P:regulation of cell cycle"/>
    <property type="evidence" value="ECO:0007669"/>
    <property type="project" value="InterPro"/>
</dbReference>
<dbReference type="AlphaFoldDB" id="A0A2P2MXN7"/>
<dbReference type="GO" id="GO:0004861">
    <property type="term" value="F:cyclin-dependent protein serine/threonine kinase inhibitor activity"/>
    <property type="evidence" value="ECO:0007669"/>
    <property type="project" value="UniProtKB-UniRule"/>
</dbReference>
<accession>A0A2P2MXN7</accession>